<dbReference type="Proteomes" id="UP000019760">
    <property type="component" value="Unassembled WGS sequence"/>
</dbReference>
<protein>
    <submittedName>
        <fullName evidence="2">Uncharacterized protein</fullName>
    </submittedName>
</protein>
<keyword evidence="3" id="KW-1185">Reference proteome</keyword>
<feature type="transmembrane region" description="Helical" evidence="1">
    <location>
        <begin position="60"/>
        <end position="78"/>
    </location>
</feature>
<feature type="transmembrane region" description="Helical" evidence="1">
    <location>
        <begin position="34"/>
        <end position="53"/>
    </location>
</feature>
<proteinExistence type="predicted"/>
<keyword evidence="1" id="KW-1133">Transmembrane helix</keyword>
<evidence type="ECO:0000256" key="1">
    <source>
        <dbReference type="SAM" id="Phobius"/>
    </source>
</evidence>
<dbReference type="RefSeq" id="WP_042062558.1">
    <property type="nucleotide sequence ID" value="NZ_BAND01000308.1"/>
</dbReference>
<sequence length="88" mass="9542">MILLAETLLWSAALLAHALRQVKFRRLLHFTGAPPPRLAVILPILTALALAVGAEGWRGLVGWFGTASLAGLLVTAGLTRTMQRHHLR</sequence>
<dbReference type="EMBL" id="BAND01000308">
    <property type="protein sequence ID" value="GAJ30785.1"/>
    <property type="molecule type" value="Genomic_DNA"/>
</dbReference>
<reference evidence="3" key="1">
    <citation type="journal article" date="2014" name="FEMS Microbiol. Lett.">
        <title>Draft Genomic DNA Sequence of the Facultatively Methylotrophic Bacterium Acidomonas methanolica type strain MB58.</title>
        <authorList>
            <person name="Higashiura N."/>
            <person name="Hadano H."/>
            <person name="Hirakawa H."/>
            <person name="Matsutani M."/>
            <person name="Takabe S."/>
            <person name="Matsushita K."/>
            <person name="Azuma Y."/>
        </authorList>
    </citation>
    <scope>NUCLEOTIDE SEQUENCE [LARGE SCALE GENOMIC DNA]</scope>
    <source>
        <strain evidence="3">MB58</strain>
    </source>
</reference>
<comment type="caution">
    <text evidence="2">The sequence shown here is derived from an EMBL/GenBank/DDBJ whole genome shotgun (WGS) entry which is preliminary data.</text>
</comment>
<accession>A0A023DAM7</accession>
<name>A0A023DAM7_ACIMT</name>
<dbReference type="AlphaFoldDB" id="A0A023DAM7"/>
<reference evidence="2 3" key="2">
    <citation type="journal article" date="2014" name="FEMS Microbiol. Lett.">
        <title>Draft genomic DNA sequence of the facultatively methylotrophic bacterium Acidomonas methanolica type strain MB58.</title>
        <authorList>
            <person name="Higashiura N."/>
            <person name="Hadano H."/>
            <person name="Hirakawa H."/>
            <person name="Matsutani M."/>
            <person name="Takabe S."/>
            <person name="Matsushita K."/>
            <person name="Azuma Y."/>
        </authorList>
    </citation>
    <scope>NUCLEOTIDE SEQUENCE [LARGE SCALE GENOMIC DNA]</scope>
    <source>
        <strain evidence="2 3">MB58</strain>
    </source>
</reference>
<evidence type="ECO:0000313" key="3">
    <source>
        <dbReference type="Proteomes" id="UP000019760"/>
    </source>
</evidence>
<gene>
    <name evidence="2" type="ORF">Amme_361_002</name>
</gene>
<evidence type="ECO:0000313" key="2">
    <source>
        <dbReference type="EMBL" id="GAJ30785.1"/>
    </source>
</evidence>
<organism evidence="2 3">
    <name type="scientific">Acidomonas methanolica NBRC 104435</name>
    <dbReference type="NCBI Taxonomy" id="1231351"/>
    <lineage>
        <taxon>Bacteria</taxon>
        <taxon>Pseudomonadati</taxon>
        <taxon>Pseudomonadota</taxon>
        <taxon>Alphaproteobacteria</taxon>
        <taxon>Acetobacterales</taxon>
        <taxon>Acetobacteraceae</taxon>
        <taxon>Acidomonas</taxon>
    </lineage>
</organism>
<keyword evidence="1" id="KW-0812">Transmembrane</keyword>
<keyword evidence="1" id="KW-0472">Membrane</keyword>